<evidence type="ECO:0000256" key="4">
    <source>
        <dbReference type="ARBA" id="ARBA00022553"/>
    </source>
</evidence>
<dbReference type="STRING" id="284592.Q6BX66"/>
<dbReference type="FunCoup" id="Q6BX66">
    <property type="interactions" value="324"/>
</dbReference>
<dbReference type="Pfam" id="PF03876">
    <property type="entry name" value="SHS2_Rpb7-N"/>
    <property type="match status" value="1"/>
</dbReference>
<dbReference type="RefSeq" id="XP_457203.2">
    <property type="nucleotide sequence ID" value="XM_457203.2"/>
</dbReference>
<dbReference type="OrthoDB" id="10250504at2759"/>
<dbReference type="InterPro" id="IPR045113">
    <property type="entry name" value="Rpb7-like"/>
</dbReference>
<evidence type="ECO:0000256" key="5">
    <source>
        <dbReference type="ARBA" id="ARBA00023163"/>
    </source>
</evidence>
<dbReference type="InterPro" id="IPR036898">
    <property type="entry name" value="RNA_pol_Rpb7-like_N_sf"/>
</dbReference>
<dbReference type="CDD" id="cd04328">
    <property type="entry name" value="RNAP_I_Rpa43_N"/>
    <property type="match status" value="1"/>
</dbReference>
<protein>
    <recommendedName>
        <fullName evidence="7">DNA-directed RNA polymerase subunit</fullName>
    </recommendedName>
</protein>
<dbReference type="EMBL" id="CR382134">
    <property type="protein sequence ID" value="CAG85198.2"/>
    <property type="molecule type" value="Genomic_DNA"/>
</dbReference>
<evidence type="ECO:0000313" key="12">
    <source>
        <dbReference type="EMBL" id="CAG85198.2"/>
    </source>
</evidence>
<dbReference type="InParanoid" id="Q6BX66"/>
<keyword evidence="13" id="KW-1185">Reference proteome</keyword>
<dbReference type="GO" id="GO:0005736">
    <property type="term" value="C:RNA polymerase I complex"/>
    <property type="evidence" value="ECO:0007669"/>
    <property type="project" value="UniProtKB-ARBA"/>
</dbReference>
<comment type="function">
    <text evidence="7">DNA-dependent RNA polymerase which catalyzes the transcription of DNA into RNA using the four ribonucleoside triphosphates as substrates.</text>
</comment>
<evidence type="ECO:0000313" key="13">
    <source>
        <dbReference type="Proteomes" id="UP000000599"/>
    </source>
</evidence>
<evidence type="ECO:0000256" key="9">
    <source>
        <dbReference type="SAM" id="SignalP"/>
    </source>
</evidence>
<dbReference type="OMA" id="YMQTASH"/>
<keyword evidence="5 7" id="KW-0804">Transcription</keyword>
<keyword evidence="9" id="KW-0732">Signal</keyword>
<evidence type="ECO:0000259" key="10">
    <source>
        <dbReference type="Pfam" id="PF03876"/>
    </source>
</evidence>
<name>Q6BX66_DEBHA</name>
<proteinExistence type="inferred from homology"/>
<evidence type="ECO:0000256" key="7">
    <source>
        <dbReference type="RuleBase" id="RU369086"/>
    </source>
</evidence>
<keyword evidence="4" id="KW-0597">Phosphoprotein</keyword>
<evidence type="ECO:0000256" key="8">
    <source>
        <dbReference type="SAM" id="MobiDB-lite"/>
    </source>
</evidence>
<dbReference type="AlphaFoldDB" id="Q6BX66"/>
<dbReference type="eggNOG" id="KOG4134">
    <property type="taxonomic scope" value="Eukaryota"/>
</dbReference>
<dbReference type="Gene3D" id="3.30.1490.120">
    <property type="entry name" value="RNA polymerase Rpb7-like, N-terminal domain"/>
    <property type="match status" value="1"/>
</dbReference>
<dbReference type="InterPro" id="IPR041901">
    <property type="entry name" value="RNAP_I_Rpa43_N"/>
</dbReference>
<dbReference type="VEuPathDB" id="FungiDB:DEHA2B05588g"/>
<feature type="compositionally biased region" description="Basic and acidic residues" evidence="8">
    <location>
        <begin position="285"/>
        <end position="299"/>
    </location>
</feature>
<organism evidence="12 13">
    <name type="scientific">Debaryomyces hansenii (strain ATCC 36239 / CBS 767 / BCRC 21394 / JCM 1990 / NBRC 0083 / IGC 2968)</name>
    <name type="common">Yeast</name>
    <name type="synonym">Torulaspora hansenii</name>
    <dbReference type="NCBI Taxonomy" id="284592"/>
    <lineage>
        <taxon>Eukaryota</taxon>
        <taxon>Fungi</taxon>
        <taxon>Dikarya</taxon>
        <taxon>Ascomycota</taxon>
        <taxon>Saccharomycotina</taxon>
        <taxon>Pichiomycetes</taxon>
        <taxon>Debaryomycetaceae</taxon>
        <taxon>Debaryomyces</taxon>
    </lineage>
</organism>
<sequence length="364" mass="41495">MYLLHKNLLIFLLCSAAQNFSIFFDFSSYKSYKSIYYFNFRIYIYIYKYIQIIMSVDTNNGYNTSNEPQFKKRKQFIVPKSTNPIGDEGISECFQKFTTSLYVSLAPCHISNPINGVKSQHLDPLIMSYFPKAKGVCLAYSNIKISDDNVTKDTDDNTITVAKVTDSSPFTFLWVSVDFLIWRPQVGDTLEGYIYMQTASHIGLLVHDTFNASIKKFNIPVDWNFIPSQEDEYSEEVNDSNKFKSFGYWADENNVKIEGKLKFTIKSIHTTGKVVSLDGTLIKPGSERDAQPIFRERRSSSSSITTSQPGKHKKFDEEDIPTVTEIPEPKEDDLSTLPGYSKQSDDEEEDSAVVNNSDSEEDSD</sequence>
<dbReference type="GO" id="GO:0006362">
    <property type="term" value="P:transcription elongation by RNA polymerase I"/>
    <property type="evidence" value="ECO:0007669"/>
    <property type="project" value="UniProtKB-ARBA"/>
</dbReference>
<dbReference type="HOGENOM" id="CLU_060987_0_0_1"/>
<feature type="chain" id="PRO_5004271281" description="DNA-directed RNA polymerase subunit" evidence="9">
    <location>
        <begin position="20"/>
        <end position="364"/>
    </location>
</feature>
<feature type="domain" description="RNA polymerase Rpb7-like N-terminal" evidence="10">
    <location>
        <begin position="100"/>
        <end position="167"/>
    </location>
</feature>
<dbReference type="InterPro" id="IPR041178">
    <property type="entry name" value="RPA43_OB"/>
</dbReference>
<feature type="region of interest" description="Disordered" evidence="8">
    <location>
        <begin position="282"/>
        <end position="364"/>
    </location>
</feature>
<feature type="domain" description="RPA43 OB" evidence="11">
    <location>
        <begin position="184"/>
        <end position="282"/>
    </location>
</feature>
<comment type="similarity">
    <text evidence="2">Belongs to the eukaryotic RPA43 RNA polymerase subunit family.</text>
</comment>
<keyword evidence="3 7" id="KW-0240">DNA-directed RNA polymerase</keyword>
<dbReference type="FunFam" id="3.30.1490.120:FF:000004">
    <property type="entry name" value="RNA polymerase I subunit Rpa43"/>
    <property type="match status" value="1"/>
</dbReference>
<dbReference type="KEGG" id="dha:DEHA2B05588g"/>
<reference evidence="12 13" key="1">
    <citation type="journal article" date="2004" name="Nature">
        <title>Genome evolution in yeasts.</title>
        <authorList>
            <consortium name="Genolevures"/>
            <person name="Dujon B."/>
            <person name="Sherman D."/>
            <person name="Fischer G."/>
            <person name="Durrens P."/>
            <person name="Casaregola S."/>
            <person name="Lafontaine I."/>
            <person name="de Montigny J."/>
            <person name="Marck C."/>
            <person name="Neuveglise C."/>
            <person name="Talla E."/>
            <person name="Goffard N."/>
            <person name="Frangeul L."/>
            <person name="Aigle M."/>
            <person name="Anthouard V."/>
            <person name="Babour A."/>
            <person name="Barbe V."/>
            <person name="Barnay S."/>
            <person name="Blanchin S."/>
            <person name="Beckerich J.M."/>
            <person name="Beyne E."/>
            <person name="Bleykasten C."/>
            <person name="Boisrame A."/>
            <person name="Boyer J."/>
            <person name="Cattolico L."/>
            <person name="Confanioleri F."/>
            <person name="de Daruvar A."/>
            <person name="Despons L."/>
            <person name="Fabre E."/>
            <person name="Fairhead C."/>
            <person name="Ferry-Dumazet H."/>
            <person name="Groppi A."/>
            <person name="Hantraye F."/>
            <person name="Hennequin C."/>
            <person name="Jauniaux N."/>
            <person name="Joyet P."/>
            <person name="Kachouri R."/>
            <person name="Kerrest A."/>
            <person name="Koszul R."/>
            <person name="Lemaire M."/>
            <person name="Lesur I."/>
            <person name="Ma L."/>
            <person name="Muller H."/>
            <person name="Nicaud J.M."/>
            <person name="Nikolski M."/>
            <person name="Oztas S."/>
            <person name="Ozier-Kalogeropoulos O."/>
            <person name="Pellenz S."/>
            <person name="Potier S."/>
            <person name="Richard G.F."/>
            <person name="Straub M.L."/>
            <person name="Suleau A."/>
            <person name="Swennene D."/>
            <person name="Tekaia F."/>
            <person name="Wesolowski-Louvel M."/>
            <person name="Westhof E."/>
            <person name="Wirth B."/>
            <person name="Zeniou-Meyer M."/>
            <person name="Zivanovic I."/>
            <person name="Bolotin-Fukuhara M."/>
            <person name="Thierry A."/>
            <person name="Bouchier C."/>
            <person name="Caudron B."/>
            <person name="Scarpelli C."/>
            <person name="Gaillardin C."/>
            <person name="Weissenbach J."/>
            <person name="Wincker P."/>
            <person name="Souciet J.L."/>
        </authorList>
    </citation>
    <scope>NUCLEOTIDE SEQUENCE [LARGE SCALE GENOMIC DNA]</scope>
    <source>
        <strain evidence="13">ATCC 36239 / CBS 767 / BCRC 21394 / JCM 1990 / NBRC 0083 / IGC 2968</strain>
    </source>
</reference>
<evidence type="ECO:0000256" key="1">
    <source>
        <dbReference type="ARBA" id="ARBA00004604"/>
    </source>
</evidence>
<evidence type="ECO:0000256" key="2">
    <source>
        <dbReference type="ARBA" id="ARBA00005930"/>
    </source>
</evidence>
<dbReference type="GeneID" id="2913746"/>
<evidence type="ECO:0000259" key="11">
    <source>
        <dbReference type="Pfam" id="PF17875"/>
    </source>
</evidence>
<comment type="subcellular location">
    <subcellularLocation>
        <location evidence="1">Nucleus</location>
        <location evidence="1">Nucleolus</location>
    </subcellularLocation>
</comment>
<dbReference type="InterPro" id="IPR005576">
    <property type="entry name" value="Rpb7-like_N"/>
</dbReference>
<gene>
    <name evidence="12" type="ordered locus">DEHA2B05588g</name>
</gene>
<keyword evidence="6 7" id="KW-0539">Nucleus</keyword>
<dbReference type="PANTHER" id="PTHR12709:SF5">
    <property type="entry name" value="DNA-DIRECTED RNA POLYMERASE I SUBUNIT RPA43"/>
    <property type="match status" value="1"/>
</dbReference>
<evidence type="ECO:0000256" key="3">
    <source>
        <dbReference type="ARBA" id="ARBA00022478"/>
    </source>
</evidence>
<feature type="signal peptide" evidence="9">
    <location>
        <begin position="1"/>
        <end position="19"/>
    </location>
</feature>
<accession>Q6BX66</accession>
<dbReference type="Proteomes" id="UP000000599">
    <property type="component" value="Chromosome B"/>
</dbReference>
<dbReference type="GO" id="GO:0006361">
    <property type="term" value="P:transcription initiation at RNA polymerase I promoter"/>
    <property type="evidence" value="ECO:0007669"/>
    <property type="project" value="UniProtKB-ARBA"/>
</dbReference>
<dbReference type="PANTHER" id="PTHR12709">
    <property type="entry name" value="DNA-DIRECTED RNA POLYMERASE II, III"/>
    <property type="match status" value="1"/>
</dbReference>
<dbReference type="Pfam" id="PF17875">
    <property type="entry name" value="RPA43_OB"/>
    <property type="match status" value="1"/>
</dbReference>
<evidence type="ECO:0000256" key="6">
    <source>
        <dbReference type="ARBA" id="ARBA00023242"/>
    </source>
</evidence>
<dbReference type="Gene3D" id="2.40.50.1060">
    <property type="match status" value="1"/>
</dbReference>